<gene>
    <name evidence="1" type="ORF">BV22DRAFT_1026292</name>
</gene>
<accession>A0ACB8AW64</accession>
<dbReference type="Proteomes" id="UP000790709">
    <property type="component" value="Unassembled WGS sequence"/>
</dbReference>
<evidence type="ECO:0000313" key="2">
    <source>
        <dbReference type="Proteomes" id="UP000790709"/>
    </source>
</evidence>
<sequence>MPFLDPLSEVTDQVQKSGLAPDVIPAEPVFRPNILVAASWGSTSPASLGNAPTEASLGNTLAKATAQHAPALAFTPTEAFPDAAATYTLAMVDPDAPSRADPRWGQWRHWLVTGVKPLAPGAVKFATVDVPAVSPYIGPSPPEGSGAHRYAILLFKEPSTGFTLPADAAERQDSMEGRAKWNAVRFAEKYGMRLAGVNFFYVEG</sequence>
<dbReference type="EMBL" id="MU267053">
    <property type="protein sequence ID" value="KAH7917465.1"/>
    <property type="molecule type" value="Genomic_DNA"/>
</dbReference>
<reference evidence="1" key="1">
    <citation type="journal article" date="2021" name="New Phytol.">
        <title>Evolutionary innovations through gain and loss of genes in the ectomycorrhizal Boletales.</title>
        <authorList>
            <person name="Wu G."/>
            <person name="Miyauchi S."/>
            <person name="Morin E."/>
            <person name="Kuo A."/>
            <person name="Drula E."/>
            <person name="Varga T."/>
            <person name="Kohler A."/>
            <person name="Feng B."/>
            <person name="Cao Y."/>
            <person name="Lipzen A."/>
            <person name="Daum C."/>
            <person name="Hundley H."/>
            <person name="Pangilinan J."/>
            <person name="Johnson J."/>
            <person name="Barry K."/>
            <person name="LaButti K."/>
            <person name="Ng V."/>
            <person name="Ahrendt S."/>
            <person name="Min B."/>
            <person name="Choi I.G."/>
            <person name="Park H."/>
            <person name="Plett J.M."/>
            <person name="Magnuson J."/>
            <person name="Spatafora J.W."/>
            <person name="Nagy L.G."/>
            <person name="Henrissat B."/>
            <person name="Grigoriev I.V."/>
            <person name="Yang Z.L."/>
            <person name="Xu J."/>
            <person name="Martin F.M."/>
        </authorList>
    </citation>
    <scope>NUCLEOTIDE SEQUENCE</scope>
    <source>
        <strain evidence="1">KUC20120723A-06</strain>
    </source>
</reference>
<proteinExistence type="predicted"/>
<protein>
    <submittedName>
        <fullName evidence="1">PEBP-like protein</fullName>
    </submittedName>
</protein>
<keyword evidence="2" id="KW-1185">Reference proteome</keyword>
<name>A0ACB8AW64_9AGAM</name>
<organism evidence="1 2">
    <name type="scientific">Leucogyrophana mollusca</name>
    <dbReference type="NCBI Taxonomy" id="85980"/>
    <lineage>
        <taxon>Eukaryota</taxon>
        <taxon>Fungi</taxon>
        <taxon>Dikarya</taxon>
        <taxon>Basidiomycota</taxon>
        <taxon>Agaricomycotina</taxon>
        <taxon>Agaricomycetes</taxon>
        <taxon>Agaricomycetidae</taxon>
        <taxon>Boletales</taxon>
        <taxon>Boletales incertae sedis</taxon>
        <taxon>Leucogyrophana</taxon>
    </lineage>
</organism>
<evidence type="ECO:0000313" key="1">
    <source>
        <dbReference type="EMBL" id="KAH7917465.1"/>
    </source>
</evidence>
<comment type="caution">
    <text evidence="1">The sequence shown here is derived from an EMBL/GenBank/DDBJ whole genome shotgun (WGS) entry which is preliminary data.</text>
</comment>